<feature type="domain" description="DUF2061" evidence="2">
    <location>
        <begin position="1"/>
        <end position="51"/>
    </location>
</feature>
<accession>A0A3A3EJG2</accession>
<evidence type="ECO:0000313" key="4">
    <source>
        <dbReference type="Proteomes" id="UP000265938"/>
    </source>
</evidence>
<gene>
    <name evidence="3" type="ORF">D4741_12110</name>
</gene>
<dbReference type="EMBL" id="QYSE01000002">
    <property type="protein sequence ID" value="RJF35707.1"/>
    <property type="molecule type" value="Genomic_DNA"/>
</dbReference>
<organism evidence="3 4">
    <name type="scientific">Pseudoalteromonas gelatinilytica</name>
    <dbReference type="NCBI Taxonomy" id="1703256"/>
    <lineage>
        <taxon>Bacteria</taxon>
        <taxon>Pseudomonadati</taxon>
        <taxon>Pseudomonadota</taxon>
        <taxon>Gammaproteobacteria</taxon>
        <taxon>Alteromonadales</taxon>
        <taxon>Pseudoalteromonadaceae</taxon>
        <taxon>Pseudoalteromonas</taxon>
    </lineage>
</organism>
<dbReference type="Pfam" id="PF09834">
    <property type="entry name" value="DUF2061"/>
    <property type="match status" value="1"/>
</dbReference>
<keyword evidence="1" id="KW-1133">Transmembrane helix</keyword>
<evidence type="ECO:0000256" key="1">
    <source>
        <dbReference type="SAM" id="Phobius"/>
    </source>
</evidence>
<dbReference type="Proteomes" id="UP000265938">
    <property type="component" value="Unassembled WGS sequence"/>
</dbReference>
<sequence>MIKTVTFAMMHFAIAFTVTYFLTGSFLIGGLVAIVEPAVNTVAFYFHEKVWRKVESQNHFKQDSDGIMFA</sequence>
<keyword evidence="1" id="KW-0472">Membrane</keyword>
<proteinExistence type="predicted"/>
<evidence type="ECO:0000313" key="3">
    <source>
        <dbReference type="EMBL" id="RJF35707.1"/>
    </source>
</evidence>
<protein>
    <submittedName>
        <fullName evidence="3">DUF2061 domain-containing protein</fullName>
    </submittedName>
</protein>
<name>A0A3A3EJG2_9GAMM</name>
<dbReference type="RefSeq" id="WP_119853155.1">
    <property type="nucleotide sequence ID" value="NZ_QYSE01000002.1"/>
</dbReference>
<dbReference type="AlphaFoldDB" id="A0A3A3EJG2"/>
<reference evidence="3 4" key="1">
    <citation type="submission" date="2018-09" db="EMBL/GenBank/DDBJ databases">
        <title>Identification of marine bacteria producing industrial enzymes.</title>
        <authorList>
            <person name="Cheng T.H."/>
            <person name="Saidin J."/>
            <person name="Muhd D.D."/>
            <person name="Isa M.N.M."/>
            <person name="Bakar M.F.A."/>
            <person name="Ismail N."/>
        </authorList>
    </citation>
    <scope>NUCLEOTIDE SEQUENCE [LARGE SCALE GENOMIC DNA]</scope>
    <source>
        <strain evidence="3 4">MNAD 1.6</strain>
    </source>
</reference>
<keyword evidence="1" id="KW-0812">Transmembrane</keyword>
<dbReference type="InterPro" id="IPR018638">
    <property type="entry name" value="DUF2061_membrane"/>
</dbReference>
<evidence type="ECO:0000259" key="2">
    <source>
        <dbReference type="Pfam" id="PF09834"/>
    </source>
</evidence>
<feature type="transmembrane region" description="Helical" evidence="1">
    <location>
        <begin position="12"/>
        <end position="35"/>
    </location>
</feature>
<comment type="caution">
    <text evidence="3">The sequence shown here is derived from an EMBL/GenBank/DDBJ whole genome shotgun (WGS) entry which is preliminary data.</text>
</comment>